<dbReference type="EMBL" id="JBANBB010000001">
    <property type="protein sequence ID" value="MEK0306249.1"/>
    <property type="molecule type" value="Genomic_DNA"/>
</dbReference>
<comment type="caution">
    <text evidence="6">The sequence shown here is derived from an EMBL/GenBank/DDBJ whole genome shotgun (WGS) entry which is preliminary data.</text>
</comment>
<dbReference type="SUPFAM" id="SSF48452">
    <property type="entry name" value="TPR-like"/>
    <property type="match status" value="1"/>
</dbReference>
<dbReference type="InterPro" id="IPR025117">
    <property type="entry name" value="DUF4037"/>
</dbReference>
<evidence type="ECO:0000313" key="6">
    <source>
        <dbReference type="EMBL" id="MEK0306249.1"/>
    </source>
</evidence>
<dbReference type="Proteomes" id="UP001373159">
    <property type="component" value="Unassembled WGS sequence"/>
</dbReference>
<protein>
    <submittedName>
        <fullName evidence="6">DUF4037 domain-containing protein</fullName>
    </submittedName>
</protein>
<feature type="domain" description="DUF4037" evidence="5">
    <location>
        <begin position="516"/>
        <end position="618"/>
    </location>
</feature>
<evidence type="ECO:0000256" key="3">
    <source>
        <dbReference type="PROSITE-ProRule" id="PRU00339"/>
    </source>
</evidence>
<evidence type="ECO:0000256" key="1">
    <source>
        <dbReference type="ARBA" id="ARBA00022737"/>
    </source>
</evidence>
<dbReference type="SMART" id="SM00028">
    <property type="entry name" value="TPR"/>
    <property type="match status" value="3"/>
</dbReference>
<dbReference type="PROSITE" id="PS50005">
    <property type="entry name" value="TPR"/>
    <property type="match status" value="1"/>
</dbReference>
<keyword evidence="1" id="KW-0677">Repeat</keyword>
<reference evidence="6 7" key="1">
    <citation type="submission" date="2024-02" db="EMBL/GenBank/DDBJ databases">
        <title>Bifidobacterium honeyensis sp. nov., isolated from the comb honey.</title>
        <authorList>
            <person name="Liu W."/>
            <person name="Li Y."/>
        </authorList>
    </citation>
    <scope>NUCLEOTIDE SEQUENCE [LARGE SCALE GENOMIC DNA]</scope>
    <source>
        <strain evidence="6 7">IMAU50988</strain>
    </source>
</reference>
<organism evidence="6 7">
    <name type="scientific">Bifidobacterium favimelis</name>
    <dbReference type="NCBI Taxonomy" id="3122979"/>
    <lineage>
        <taxon>Bacteria</taxon>
        <taxon>Bacillati</taxon>
        <taxon>Actinomycetota</taxon>
        <taxon>Actinomycetes</taxon>
        <taxon>Bifidobacteriales</taxon>
        <taxon>Bifidobacteriaceae</taxon>
        <taxon>Bifidobacterium</taxon>
    </lineage>
</organism>
<name>A0ABU8ZNS4_9BIFI</name>
<dbReference type="Pfam" id="PF13228">
    <property type="entry name" value="DUF4037"/>
    <property type="match status" value="1"/>
</dbReference>
<feature type="repeat" description="TPR" evidence="3">
    <location>
        <begin position="151"/>
        <end position="184"/>
    </location>
</feature>
<keyword evidence="7" id="KW-1185">Reference proteome</keyword>
<accession>A0ABU8ZNS4</accession>
<dbReference type="InterPro" id="IPR011990">
    <property type="entry name" value="TPR-like_helical_dom_sf"/>
</dbReference>
<feature type="region of interest" description="Disordered" evidence="4">
    <location>
        <begin position="314"/>
        <end position="379"/>
    </location>
</feature>
<dbReference type="InterPro" id="IPR019734">
    <property type="entry name" value="TPR_rpt"/>
</dbReference>
<proteinExistence type="predicted"/>
<gene>
    <name evidence="6" type="ORF">V8P97_02010</name>
</gene>
<dbReference type="Pfam" id="PF13424">
    <property type="entry name" value="TPR_12"/>
    <property type="match status" value="1"/>
</dbReference>
<dbReference type="Gene3D" id="1.25.40.10">
    <property type="entry name" value="Tetratricopeptide repeat domain"/>
    <property type="match status" value="2"/>
</dbReference>
<dbReference type="RefSeq" id="WP_340468769.1">
    <property type="nucleotide sequence ID" value="NZ_JBANBB010000001.1"/>
</dbReference>
<keyword evidence="2 3" id="KW-0802">TPR repeat</keyword>
<evidence type="ECO:0000256" key="2">
    <source>
        <dbReference type="ARBA" id="ARBA00022803"/>
    </source>
</evidence>
<evidence type="ECO:0000256" key="4">
    <source>
        <dbReference type="SAM" id="MobiDB-lite"/>
    </source>
</evidence>
<evidence type="ECO:0000259" key="5">
    <source>
        <dbReference type="Pfam" id="PF13228"/>
    </source>
</evidence>
<evidence type="ECO:0000313" key="7">
    <source>
        <dbReference type="Proteomes" id="UP001373159"/>
    </source>
</evidence>
<feature type="region of interest" description="Disordered" evidence="4">
    <location>
        <begin position="1"/>
        <end position="20"/>
    </location>
</feature>
<dbReference type="PANTHER" id="PTHR45641">
    <property type="entry name" value="TETRATRICOPEPTIDE REPEAT PROTEIN (AFU_ORTHOLOGUE AFUA_6G03870)"/>
    <property type="match status" value="1"/>
</dbReference>
<dbReference type="PANTHER" id="PTHR45641:SF19">
    <property type="entry name" value="NEPHROCYSTIN-3"/>
    <property type="match status" value="1"/>
</dbReference>
<dbReference type="Pfam" id="PF13181">
    <property type="entry name" value="TPR_8"/>
    <property type="match status" value="1"/>
</dbReference>
<sequence>MDAAKRGEEPAWPDRPYLKPDGTFDSQAFLDGLDAIFNAGKARDSAEPYLLQALADAENVGDEAGLLTVLNETMGFYRSQGRHEDNKWMIQRAIELAAKMGIEGTQAWTTTLINAATGLRAAHKYEQAEDLYRQALKSSEATFGPGDRRLAALHNNLSMLYSETGRLADAVNELEEALSILESSSPDPTTDLDVASTHTNLALALLQEASAGRGAGDLMSQADRSGSADRNETVDRAMKHAEKSMEIYRHGHLEGSAHYASALAGYAQALYFKGDFTRAAATYRKALSIIEDRYDRGSDYYKITEENLNQVLEAGGDRSDAGGEGNAADRVRSDTAGRQGQEERAGRKDHGNRGEGDMALPDAGMSAGPAKGTPSYTHPHACHPAMTGLQLSKAYWEEYGKPLIQEKYKDYEGRIAAGLMGHGSECYGFDDAVSRDHDFGPGFCLWLTHEDNQAIGASLQADYEALPQDFMGYGPRESSVRARGAGRRVGVFEIGDFFQALTGYRQAPADDRPHEWLLLDEATLAAATNGQVFADPLGQLLATRQGFKSMPDDVRLSLISRRLGMIAQAGQYNLPRSLERGDGAAAMLSINEFVNATASLVFLINNPITVGYLPYYKWRFAALHRLSARMASRLGGVADELETVLRLASAACYGGAGFGEGGRGAGPAAGQIHDIVEHICSRIVTELREEGLTSSRETFLEWQRPYVEAHIDSEDPVLHSI</sequence>
<feature type="compositionally biased region" description="Basic and acidic residues" evidence="4">
    <location>
        <begin position="315"/>
        <end position="356"/>
    </location>
</feature>